<feature type="transmembrane region" description="Helical" evidence="1">
    <location>
        <begin position="12"/>
        <end position="32"/>
    </location>
</feature>
<reference evidence="2 3" key="1">
    <citation type="submission" date="2017-01" db="EMBL/GenBank/DDBJ databases">
        <title>Complete genome of Lacinutrix venerupis DOK2-8 isolated from seawater in Dokdo.</title>
        <authorList>
            <person name="Chi W.-J."/>
            <person name="Kim J.H."/>
        </authorList>
    </citation>
    <scope>NUCLEOTIDE SEQUENCE [LARGE SCALE GENOMIC DNA]</scope>
    <source>
        <strain evidence="2 3">DOK2-8</strain>
    </source>
</reference>
<evidence type="ECO:0000313" key="2">
    <source>
        <dbReference type="EMBL" id="APY00405.1"/>
    </source>
</evidence>
<sequence>MANNAASTGLKVALGIAIALFIGLGVFSSSLYKEKKENEKVLISEKTKVLDELNQMMAQYDVAMNDNTIVNQNLVEAKERIQGLIDSLQVSETNVKSLWRYKKKYLSLQKEMDYILTENDKLKVENQMLATTLDSTKIQLVERSVFTDSLLVQNTALADVVESAAVLSANSMNVSGVIERTSGKLIPTERARRSDKIRVCFTVAKNKLVQAGDKELFVQVIDPKNNILGANEQVAFGEETLNYSLVSKFNYENQSLPICEYIAKKDKKDDFEKGTYKVNVFNGNELVTSSQFTMK</sequence>
<keyword evidence="1" id="KW-0472">Membrane</keyword>
<dbReference type="AlphaFoldDB" id="A0AAC9LL43"/>
<dbReference type="KEGG" id="lvn:BWR22_08765"/>
<organism evidence="2 3">
    <name type="scientific">Lacinutrix venerupis</name>
    <dbReference type="NCBI Taxonomy" id="1486034"/>
    <lineage>
        <taxon>Bacteria</taxon>
        <taxon>Pseudomonadati</taxon>
        <taxon>Bacteroidota</taxon>
        <taxon>Flavobacteriia</taxon>
        <taxon>Flavobacteriales</taxon>
        <taxon>Flavobacteriaceae</taxon>
        <taxon>Lacinutrix</taxon>
    </lineage>
</organism>
<name>A0AAC9LL43_9FLAO</name>
<evidence type="ECO:0000256" key="1">
    <source>
        <dbReference type="SAM" id="Phobius"/>
    </source>
</evidence>
<keyword evidence="1" id="KW-1133">Transmembrane helix</keyword>
<keyword evidence="3" id="KW-1185">Reference proteome</keyword>
<dbReference type="Proteomes" id="UP000187506">
    <property type="component" value="Chromosome"/>
</dbReference>
<keyword evidence="1" id="KW-0812">Transmembrane</keyword>
<gene>
    <name evidence="2" type="ORF">BWR22_08765</name>
</gene>
<evidence type="ECO:0000313" key="3">
    <source>
        <dbReference type="Proteomes" id="UP000187506"/>
    </source>
</evidence>
<proteinExistence type="predicted"/>
<protein>
    <submittedName>
        <fullName evidence="2">Chromosome partitioning protein ParA</fullName>
    </submittedName>
</protein>
<dbReference type="RefSeq" id="WP_076733311.1">
    <property type="nucleotide sequence ID" value="NZ_CP019352.1"/>
</dbReference>
<accession>A0AAC9LL43</accession>
<dbReference type="EMBL" id="CP019352">
    <property type="protein sequence ID" value="APY00405.1"/>
    <property type="molecule type" value="Genomic_DNA"/>
</dbReference>